<dbReference type="PANTHER" id="PTHR43775:SF37">
    <property type="entry name" value="SI:DKEY-61P9.11"/>
    <property type="match status" value="1"/>
</dbReference>
<dbReference type="AlphaFoldDB" id="A0A4R1N6L7"/>
<evidence type="ECO:0000256" key="3">
    <source>
        <dbReference type="RuleBase" id="RU003694"/>
    </source>
</evidence>
<dbReference type="PANTHER" id="PTHR43775">
    <property type="entry name" value="FATTY ACID SYNTHASE"/>
    <property type="match status" value="1"/>
</dbReference>
<comment type="caution">
    <text evidence="5">The sequence shown here is derived from an EMBL/GenBank/DDBJ whole genome shotgun (WGS) entry which is preliminary data.</text>
</comment>
<dbReference type="EMBL" id="SJOI01000001">
    <property type="protein sequence ID" value="TCL02783.1"/>
    <property type="molecule type" value="Genomic_DNA"/>
</dbReference>
<reference evidence="5 6" key="1">
    <citation type="submission" date="2019-02" db="EMBL/GenBank/DDBJ databases">
        <title>Investigation of anaerobic lignin degradation for improved lignocellulosic biofuels.</title>
        <authorList>
            <person name="Deangelis K."/>
        </authorList>
    </citation>
    <scope>NUCLEOTIDE SEQUENCE [LARGE SCALE GENOMIC DNA]</scope>
    <source>
        <strain evidence="5 6">159R</strain>
    </source>
</reference>
<evidence type="ECO:0000256" key="1">
    <source>
        <dbReference type="ARBA" id="ARBA00022450"/>
    </source>
</evidence>
<accession>A0A4R1N6L7</accession>
<dbReference type="InterPro" id="IPR050091">
    <property type="entry name" value="PKS_NRPS_Biosynth_Enz"/>
</dbReference>
<dbReference type="GO" id="GO:0005737">
    <property type="term" value="C:cytoplasm"/>
    <property type="evidence" value="ECO:0007669"/>
    <property type="project" value="TreeGrafter"/>
</dbReference>
<feature type="domain" description="Ketosynthase family 3 (KS3)" evidence="4">
    <location>
        <begin position="11"/>
        <end position="431"/>
    </location>
</feature>
<evidence type="ECO:0000256" key="2">
    <source>
        <dbReference type="ARBA" id="ARBA00022553"/>
    </source>
</evidence>
<dbReference type="GO" id="GO:0006633">
    <property type="term" value="P:fatty acid biosynthetic process"/>
    <property type="evidence" value="ECO:0007669"/>
    <property type="project" value="TreeGrafter"/>
</dbReference>
<dbReference type="Pfam" id="PF00109">
    <property type="entry name" value="ketoacyl-synt"/>
    <property type="match status" value="1"/>
</dbReference>
<evidence type="ECO:0000313" key="6">
    <source>
        <dbReference type="Proteomes" id="UP000294555"/>
    </source>
</evidence>
<dbReference type="Proteomes" id="UP000294555">
    <property type="component" value="Unassembled WGS sequence"/>
</dbReference>
<dbReference type="Pfam" id="PF22621">
    <property type="entry name" value="CurL-like_PKS_C"/>
    <property type="match status" value="1"/>
</dbReference>
<dbReference type="Pfam" id="PF02801">
    <property type="entry name" value="Ketoacyl-synt_C"/>
    <property type="match status" value="1"/>
</dbReference>
<sequence>MTRVNDHAYAQRDIAITAVAGRFPGAPSPQAFWRSLLDGRELIRDYPAHRLSGGVPFSPVAGACYVPRGAFLDDTDAFDYGFFHITPREAVRMDPQQRIFLEVCHEALESGGYGRGSDAGIASVFAGTRKSGWEPYLPAAADATDAMLALGGNSPDALASRTAYKLNCTGPAVSVATFCSGSLVSVHLACQSLLAGESDLAIAGGACVRFPAHQGYFCHRGGILSATGRVRAFDQTADGTLFSDSVAAVLMRRLEDAQAAGEPILAVIKGSAVNNDGARRAGYSAPAVDGQAAVIQRAWDRAGLAPDRVGMIEAHGTGTSIGDAIELSSLLRVFALAQPRACALGSLKTNLGHADCASGITGLIKTILAVQQGIIPPTLYCSRPMNALTAPHTPFYLPHAARRWETAGSPRLAGVSSFGIGGTNAHVVVAQPPPYAADNTGHESVHLIPLSARSPEALRQITENLRAYLLAHPGTFADDVAYTLQRGRYPLPVRRIVLARDVPGMLYGLTQERGVAVACDGLIDEQRLAMATAWQQGGEADWSRFYALERRRRLPLPTYPFVRSRLGNDMDEPAA</sequence>
<dbReference type="SMART" id="SM00825">
    <property type="entry name" value="PKS_KS"/>
    <property type="match status" value="1"/>
</dbReference>
<dbReference type="InterPro" id="IPR016039">
    <property type="entry name" value="Thiolase-like"/>
</dbReference>
<organism evidence="5 6">
    <name type="scientific">Sodalis ligni</name>
    <dbReference type="NCBI Taxonomy" id="2697027"/>
    <lineage>
        <taxon>Bacteria</taxon>
        <taxon>Pseudomonadati</taxon>
        <taxon>Pseudomonadota</taxon>
        <taxon>Gammaproteobacteria</taxon>
        <taxon>Enterobacterales</taxon>
        <taxon>Bruguierivoracaceae</taxon>
        <taxon>Sodalis</taxon>
    </lineage>
</organism>
<evidence type="ECO:0000259" key="4">
    <source>
        <dbReference type="PROSITE" id="PS52004"/>
    </source>
</evidence>
<dbReference type="GO" id="GO:0004312">
    <property type="term" value="F:fatty acid synthase activity"/>
    <property type="evidence" value="ECO:0007669"/>
    <property type="project" value="TreeGrafter"/>
</dbReference>
<dbReference type="InterPro" id="IPR020841">
    <property type="entry name" value="PKS_Beta-ketoAc_synthase_dom"/>
</dbReference>
<dbReference type="GO" id="GO:0005886">
    <property type="term" value="C:plasma membrane"/>
    <property type="evidence" value="ECO:0007669"/>
    <property type="project" value="TreeGrafter"/>
</dbReference>
<dbReference type="SUPFAM" id="SSF53901">
    <property type="entry name" value="Thiolase-like"/>
    <property type="match status" value="1"/>
</dbReference>
<evidence type="ECO:0000313" key="5">
    <source>
        <dbReference type="EMBL" id="TCL02783.1"/>
    </source>
</evidence>
<dbReference type="OrthoDB" id="6437095at2"/>
<dbReference type="Gene3D" id="3.40.47.10">
    <property type="match status" value="1"/>
</dbReference>
<dbReference type="InterPro" id="IPR014030">
    <property type="entry name" value="Ketoacyl_synth_N"/>
</dbReference>
<keyword evidence="3" id="KW-0808">Transferase</keyword>
<dbReference type="Gene3D" id="1.10.1240.100">
    <property type="match status" value="1"/>
</dbReference>
<gene>
    <name evidence="5" type="ORF">EZJ58_0817</name>
</gene>
<dbReference type="RefSeq" id="WP_132921711.1">
    <property type="nucleotide sequence ID" value="NZ_SJOI01000001.1"/>
</dbReference>
<keyword evidence="2" id="KW-0597">Phosphoprotein</keyword>
<protein>
    <submittedName>
        <fullName evidence="5">Ketoacyl-synthetase-like protein</fullName>
    </submittedName>
</protein>
<name>A0A4R1N6L7_9GAMM</name>
<keyword evidence="6" id="KW-1185">Reference proteome</keyword>
<dbReference type="CDD" id="cd00833">
    <property type="entry name" value="PKS"/>
    <property type="match status" value="1"/>
</dbReference>
<proteinExistence type="inferred from homology"/>
<dbReference type="InterPro" id="IPR014031">
    <property type="entry name" value="Ketoacyl_synth_C"/>
</dbReference>
<comment type="similarity">
    <text evidence="3">Belongs to the thiolase-like superfamily. Beta-ketoacyl-ACP synthases family.</text>
</comment>
<keyword evidence="1" id="KW-0596">Phosphopantetheine</keyword>
<dbReference type="GO" id="GO:0071770">
    <property type="term" value="P:DIM/DIP cell wall layer assembly"/>
    <property type="evidence" value="ECO:0007669"/>
    <property type="project" value="TreeGrafter"/>
</dbReference>
<dbReference type="PROSITE" id="PS52004">
    <property type="entry name" value="KS3_2"/>
    <property type="match status" value="1"/>
</dbReference>